<feature type="transmembrane region" description="Helical" evidence="1">
    <location>
        <begin position="213"/>
        <end position="242"/>
    </location>
</feature>
<name>A0A084EJ65_MYCCA</name>
<sequence length="299" mass="33893">MTNQPGNALRTFFNPTVFSFEILSVATLIFLVFLWKLFAVILKKQHNKIFLSSGYTIATLLAFYLPWAFSSIASQTSVYPFLNPLSVFYLSVLKGLANSGQVLNSSNTLIGSLLWKGIPYILTGQLIGGLLGFSLFVGLFFLIKKINQNDLENNINHLKISMIVSFDDKLSLKWYTIKEIVFIMMLMLLLPLISMTNTAFYKTNDFQVKLIEGLVVGVIIFASSFVNFFCFHLFFSLINIIFKTISYLKLSKQLKQQSAYYKDLIKFFIVVILTIIIPMILAFFAILIKMASGVYISVS</sequence>
<dbReference type="NCBIfam" id="NF046011">
    <property type="entry name" value="MAG4940_fam"/>
    <property type="match status" value="1"/>
</dbReference>
<dbReference type="EMBL" id="JFDO01000027">
    <property type="protein sequence ID" value="KEZ18007.1"/>
    <property type="molecule type" value="Genomic_DNA"/>
</dbReference>
<keyword evidence="1" id="KW-0812">Transmembrane</keyword>
<evidence type="ECO:0000256" key="1">
    <source>
        <dbReference type="SAM" id="Phobius"/>
    </source>
</evidence>
<accession>A0A084EJ65</accession>
<feature type="transmembrane region" description="Helical" evidence="1">
    <location>
        <begin position="20"/>
        <end position="42"/>
    </location>
</feature>
<reference evidence="2 3" key="1">
    <citation type="submission" date="2014-02" db="EMBL/GenBank/DDBJ databases">
        <title>Genome sequence of Mycoplasma capricolum subsp. capricolum strain 14232.</title>
        <authorList>
            <person name="Sirand-Pugnet P."/>
            <person name="Breton M."/>
            <person name="Dordet-Frisoni E."/>
            <person name="Baranowski E."/>
            <person name="Barre A."/>
            <person name="Couture C."/>
            <person name="Dupuy V."/>
            <person name="Gaurivaud P."/>
            <person name="Jacob D."/>
            <person name="Lemaitre C."/>
            <person name="Manso-Silvan L."/>
            <person name="Nikolski M."/>
            <person name="Nouvel L.-X."/>
            <person name="Poumarat F."/>
            <person name="Tardy F."/>
            <person name="Thebault P."/>
            <person name="Theil S."/>
            <person name="Citti C."/>
            <person name="Thiaucourt F."/>
            <person name="Blanchard A."/>
        </authorList>
    </citation>
    <scope>NUCLEOTIDE SEQUENCE [LARGE SCALE GENOMIC DNA]</scope>
    <source>
        <strain evidence="2 3">14232</strain>
    </source>
</reference>
<evidence type="ECO:0008006" key="4">
    <source>
        <dbReference type="Google" id="ProtNLM"/>
    </source>
</evidence>
<proteinExistence type="predicted"/>
<dbReference type="RefSeq" id="WP_036432337.1">
    <property type="nucleotide sequence ID" value="NZ_JFDO01000027.1"/>
</dbReference>
<feature type="transmembrane region" description="Helical" evidence="1">
    <location>
        <begin position="118"/>
        <end position="143"/>
    </location>
</feature>
<keyword evidence="1" id="KW-0472">Membrane</keyword>
<protein>
    <recommendedName>
        <fullName evidence="4">Transmembrane protein</fullName>
    </recommendedName>
</protein>
<evidence type="ECO:0000313" key="3">
    <source>
        <dbReference type="Proteomes" id="UP000028533"/>
    </source>
</evidence>
<organism evidence="2 3">
    <name type="scientific">Mycoplasma capricolum subsp. capricolum 14232</name>
    <dbReference type="NCBI Taxonomy" id="1188238"/>
    <lineage>
        <taxon>Bacteria</taxon>
        <taxon>Bacillati</taxon>
        <taxon>Mycoplasmatota</taxon>
        <taxon>Mollicutes</taxon>
        <taxon>Mycoplasmataceae</taxon>
        <taxon>Mycoplasma</taxon>
    </lineage>
</organism>
<comment type="caution">
    <text evidence="2">The sequence shown here is derived from an EMBL/GenBank/DDBJ whole genome shotgun (WGS) entry which is preliminary data.</text>
</comment>
<evidence type="ECO:0000313" key="2">
    <source>
        <dbReference type="EMBL" id="KEZ18007.1"/>
    </source>
</evidence>
<feature type="transmembrane region" description="Helical" evidence="1">
    <location>
        <begin position="180"/>
        <end position="201"/>
    </location>
</feature>
<gene>
    <name evidence="2" type="ORF">MCAPa_7310</name>
</gene>
<dbReference type="AlphaFoldDB" id="A0A084EJ65"/>
<feature type="transmembrane region" description="Helical" evidence="1">
    <location>
        <begin position="263"/>
        <end position="288"/>
    </location>
</feature>
<dbReference type="Proteomes" id="UP000028533">
    <property type="component" value="Unassembled WGS sequence"/>
</dbReference>
<keyword evidence="1" id="KW-1133">Transmembrane helix</keyword>
<feature type="transmembrane region" description="Helical" evidence="1">
    <location>
        <begin position="49"/>
        <end position="69"/>
    </location>
</feature>